<proteinExistence type="predicted"/>
<dbReference type="PROSITE" id="PS50156">
    <property type="entry name" value="SSD"/>
    <property type="match status" value="2"/>
</dbReference>
<evidence type="ECO:0000256" key="6">
    <source>
        <dbReference type="SAM" id="Phobius"/>
    </source>
</evidence>
<dbReference type="SUPFAM" id="SSF82866">
    <property type="entry name" value="Multidrug efflux transporter AcrB transmembrane domain"/>
    <property type="match status" value="2"/>
</dbReference>
<name>E1RKJ9_METP4</name>
<evidence type="ECO:0000259" key="7">
    <source>
        <dbReference type="PROSITE" id="PS50156"/>
    </source>
</evidence>
<feature type="transmembrane region" description="Helical" evidence="6">
    <location>
        <begin position="293"/>
        <end position="318"/>
    </location>
</feature>
<evidence type="ECO:0000313" key="9">
    <source>
        <dbReference type="Proteomes" id="UP000006565"/>
    </source>
</evidence>
<feature type="transmembrane region" description="Helical" evidence="6">
    <location>
        <begin position="330"/>
        <end position="356"/>
    </location>
</feature>
<feature type="transmembrane region" description="Helical" evidence="6">
    <location>
        <begin position="255"/>
        <end position="273"/>
    </location>
</feature>
<dbReference type="Pfam" id="PF03176">
    <property type="entry name" value="MMPL"/>
    <property type="match status" value="2"/>
</dbReference>
<dbReference type="NCBIfam" id="TIGR00921">
    <property type="entry name" value="2A067"/>
    <property type="match status" value="1"/>
</dbReference>
<dbReference type="PANTHER" id="PTHR33406">
    <property type="entry name" value="MEMBRANE PROTEIN MJ1562-RELATED"/>
    <property type="match status" value="1"/>
</dbReference>
<feature type="transmembrane region" description="Helical" evidence="6">
    <location>
        <begin position="17"/>
        <end position="39"/>
    </location>
</feature>
<evidence type="ECO:0000256" key="3">
    <source>
        <dbReference type="ARBA" id="ARBA00022692"/>
    </source>
</evidence>
<reference evidence="8 9" key="1">
    <citation type="journal article" date="2010" name="Stand. Genomic Sci.">
        <title>Complete genome sequence of Methanoplanus petrolearius type strain (SEBR 4847).</title>
        <authorList>
            <person name="Brambilla E."/>
            <person name="Djao O.D."/>
            <person name="Daligault H."/>
            <person name="Lapidus A."/>
            <person name="Lucas S."/>
            <person name="Hammon N."/>
            <person name="Nolan M."/>
            <person name="Tice H."/>
            <person name="Cheng J.F."/>
            <person name="Han C."/>
            <person name="Tapia R."/>
            <person name="Goodwin L."/>
            <person name="Pitluck S."/>
            <person name="Liolios K."/>
            <person name="Ivanova N."/>
            <person name="Mavromatis K."/>
            <person name="Mikhailova N."/>
            <person name="Pati A."/>
            <person name="Chen A."/>
            <person name="Palaniappan K."/>
            <person name="Land M."/>
            <person name="Hauser L."/>
            <person name="Chang Y.J."/>
            <person name="Jeffries C.D."/>
            <person name="Rohde M."/>
            <person name="Spring S."/>
            <person name="Sikorski J."/>
            <person name="Goker M."/>
            <person name="Woyke T."/>
            <person name="Bristow J."/>
            <person name="Eisen J.A."/>
            <person name="Markowitz V."/>
            <person name="Hugenholtz P."/>
            <person name="Kyrpides N.C."/>
            <person name="Klenk H.P."/>
        </authorList>
    </citation>
    <scope>NUCLEOTIDE SEQUENCE [LARGE SCALE GENOMIC DNA]</scope>
    <source>
        <strain evidence="9">DSM 11571 / OCM 486 / SEBR 4847</strain>
    </source>
</reference>
<dbReference type="OrthoDB" id="42357at2157"/>
<evidence type="ECO:0000313" key="8">
    <source>
        <dbReference type="EMBL" id="ADN35852.1"/>
    </source>
</evidence>
<evidence type="ECO:0000256" key="2">
    <source>
        <dbReference type="ARBA" id="ARBA00022475"/>
    </source>
</evidence>
<feature type="transmembrane region" description="Helical" evidence="6">
    <location>
        <begin position="230"/>
        <end position="249"/>
    </location>
</feature>
<evidence type="ECO:0000256" key="5">
    <source>
        <dbReference type="ARBA" id="ARBA00023136"/>
    </source>
</evidence>
<dbReference type="eggNOG" id="arCOG02174">
    <property type="taxonomic scope" value="Archaea"/>
</dbReference>
<feature type="transmembrane region" description="Helical" evidence="6">
    <location>
        <begin position="415"/>
        <end position="431"/>
    </location>
</feature>
<gene>
    <name evidence="8" type="ordered locus">Mpet_1085</name>
</gene>
<feature type="transmembrane region" description="Helical" evidence="6">
    <location>
        <begin position="699"/>
        <end position="722"/>
    </location>
</feature>
<feature type="transmembrane region" description="Helical" evidence="6">
    <location>
        <begin position="728"/>
        <end position="754"/>
    </location>
</feature>
<feature type="transmembrane region" description="Helical" evidence="6">
    <location>
        <begin position="634"/>
        <end position="655"/>
    </location>
</feature>
<feature type="transmembrane region" description="Helical" evidence="6">
    <location>
        <begin position="661"/>
        <end position="678"/>
    </location>
</feature>
<dbReference type="STRING" id="679926.Mpet_1085"/>
<accession>E1RKJ9</accession>
<feature type="domain" description="SSD" evidence="7">
    <location>
        <begin position="232"/>
        <end position="355"/>
    </location>
</feature>
<feature type="domain" description="SSD" evidence="7">
    <location>
        <begin position="644"/>
        <end position="753"/>
    </location>
</feature>
<feature type="transmembrane region" description="Helical" evidence="6">
    <location>
        <begin position="605"/>
        <end position="622"/>
    </location>
</feature>
<dbReference type="InterPro" id="IPR004869">
    <property type="entry name" value="MMPL_dom"/>
</dbReference>
<sequence precursor="true">MKNPFEFLAEMIYKRPFLAAGLIIVMLIAAISGLTMVSMKTGTETYLNLDEPVGSLVDHYSDEFGSSSIILIIEGEDLSSPGVLEYLDSLEEDFRDERYVDGVSSLASFLKSANDGVLPQSTAEINNILDNSGDALDSVLPSPILSLMYITLESGLSDDSQTGTVNMAESVLECSEPPAGVTITISGSPAFSVEMQEDMGSSTMSLIVLALLLMIIAMVFLFGHVRYRMLPVFTVFCGIILTFGVMGFAGIKISTVVVAAFPVLIGIGIDYGIQLHSRLDEEIRKTSSLKDAVFITVANSGPAVLLAMIATSLGFVALKLLAPAPMVGDFGTICIVGVICCYITALLIIPTFAVIFKYKPKKGELNALDSAESCQLEWKGCDDKPNVKKGSKGSFMEKYDILLGNLAAKIARHPVAVILVLLMVGIVGIQLDDRIIVDCDEDAMVSQTMPAKISMNKIESTIGSTSSITAYIKGDSIKDVDTLQWIDDFSNYVLNKQDEIIGVSSIVSVIKEYNNGVLPGNQQEIDAIWDEIPSDTINQYVSGNTETVIDFSMNDLSMPKTQSLINNLNDDLDWYGSHPGITVTFTGQMVMFSWMMEQISDSKNLMTYAGFLFILIYLLLVYRRFSAISPLVPIVIIVGWNSLIMYCLGLTYSLLTACLGAMTIGVACEYTILIMERYQEEKAKGGDMITSIQTAVQKIGTAITVSGLTTVLGFSALILASSPMIQNFGITTVMTVAFSLVGAIVVMPAVIALFEQFRTYVDKRKAGEAGVRL</sequence>
<dbReference type="PANTHER" id="PTHR33406:SF13">
    <property type="entry name" value="MEMBRANE PROTEIN YDFJ"/>
    <property type="match status" value="1"/>
</dbReference>
<keyword evidence="4 6" id="KW-1133">Transmembrane helix</keyword>
<keyword evidence="2" id="KW-1003">Cell membrane</keyword>
<dbReference type="HOGENOM" id="CLU_008861_2_0_2"/>
<keyword evidence="9" id="KW-1185">Reference proteome</keyword>
<protein>
    <submittedName>
        <fullName evidence="8">Efflux transporter, hydrophobe/amphiphile efflux-3 (HAE3) family</fullName>
    </submittedName>
</protein>
<dbReference type="Gene3D" id="1.20.1640.10">
    <property type="entry name" value="Multidrug efflux transporter AcrB transmembrane domain"/>
    <property type="match status" value="2"/>
</dbReference>
<dbReference type="AlphaFoldDB" id="E1RKJ9"/>
<evidence type="ECO:0000256" key="4">
    <source>
        <dbReference type="ARBA" id="ARBA00022989"/>
    </source>
</evidence>
<dbReference type="GO" id="GO:0005886">
    <property type="term" value="C:plasma membrane"/>
    <property type="evidence" value="ECO:0007669"/>
    <property type="project" value="UniProtKB-SubCell"/>
</dbReference>
<organism evidence="8 9">
    <name type="scientific">Methanolacinia petrolearia (strain DSM 11571 / OCM 486 / SEBR 4847)</name>
    <name type="common">Methanoplanus petrolearius</name>
    <dbReference type="NCBI Taxonomy" id="679926"/>
    <lineage>
        <taxon>Archaea</taxon>
        <taxon>Methanobacteriati</taxon>
        <taxon>Methanobacteriota</taxon>
        <taxon>Stenosarchaea group</taxon>
        <taxon>Methanomicrobia</taxon>
        <taxon>Methanomicrobiales</taxon>
        <taxon>Methanomicrobiaceae</taxon>
        <taxon>Methanolacinia</taxon>
    </lineage>
</organism>
<comment type="subcellular location">
    <subcellularLocation>
        <location evidence="1">Cell membrane</location>
        <topology evidence="1">Multi-pass membrane protein</topology>
    </subcellularLocation>
</comment>
<feature type="transmembrane region" description="Helical" evidence="6">
    <location>
        <begin position="204"/>
        <end position="223"/>
    </location>
</feature>
<dbReference type="Proteomes" id="UP000006565">
    <property type="component" value="Chromosome"/>
</dbReference>
<evidence type="ECO:0000256" key="1">
    <source>
        <dbReference type="ARBA" id="ARBA00004651"/>
    </source>
</evidence>
<dbReference type="KEGG" id="mpi:Mpet_1085"/>
<keyword evidence="5 6" id="KW-0472">Membrane</keyword>
<dbReference type="InterPro" id="IPR050545">
    <property type="entry name" value="Mycobact_MmpL"/>
</dbReference>
<dbReference type="InterPro" id="IPR000731">
    <property type="entry name" value="SSD"/>
</dbReference>
<keyword evidence="3 6" id="KW-0812">Transmembrane</keyword>
<dbReference type="EMBL" id="CP002117">
    <property type="protein sequence ID" value="ADN35852.1"/>
    <property type="molecule type" value="Genomic_DNA"/>
</dbReference>